<accession>A0A6A6JRJ0</accession>
<dbReference type="AlphaFoldDB" id="A0A6A6JRJ0"/>
<dbReference type="RefSeq" id="XP_033656027.1">
    <property type="nucleotide sequence ID" value="XM_033794181.1"/>
</dbReference>
<sequence length="150" mass="16138">MDMNRFFSWAPETVLLVFKKNADAKQSRDSYMGDVDIVPQRDKGTVQKHASFSVVSLLLKPAPPTPPDTHTPSHLRHGTSIQGVGAGGSLSIQTMFSPAPATLKTQPAWNVTHPVSQNPPTQETSLLGPMCGSQVVADHCVRFSSVGRSC</sequence>
<organism evidence="1 2">
    <name type="scientific">Westerdykella ornata</name>
    <dbReference type="NCBI Taxonomy" id="318751"/>
    <lineage>
        <taxon>Eukaryota</taxon>
        <taxon>Fungi</taxon>
        <taxon>Dikarya</taxon>
        <taxon>Ascomycota</taxon>
        <taxon>Pezizomycotina</taxon>
        <taxon>Dothideomycetes</taxon>
        <taxon>Pleosporomycetidae</taxon>
        <taxon>Pleosporales</taxon>
        <taxon>Sporormiaceae</taxon>
        <taxon>Westerdykella</taxon>
    </lineage>
</organism>
<keyword evidence="2" id="KW-1185">Reference proteome</keyword>
<gene>
    <name evidence="1" type="ORF">EI97DRAFT_256282</name>
</gene>
<evidence type="ECO:0000313" key="1">
    <source>
        <dbReference type="EMBL" id="KAF2278488.1"/>
    </source>
</evidence>
<dbReference type="Proteomes" id="UP000800097">
    <property type="component" value="Unassembled WGS sequence"/>
</dbReference>
<evidence type="ECO:0000313" key="2">
    <source>
        <dbReference type="Proteomes" id="UP000800097"/>
    </source>
</evidence>
<protein>
    <submittedName>
        <fullName evidence="1">Uncharacterized protein</fullName>
    </submittedName>
</protein>
<dbReference type="GeneID" id="54547356"/>
<name>A0A6A6JRJ0_WESOR</name>
<proteinExistence type="predicted"/>
<dbReference type="EMBL" id="ML986488">
    <property type="protein sequence ID" value="KAF2278488.1"/>
    <property type="molecule type" value="Genomic_DNA"/>
</dbReference>
<reference evidence="1" key="1">
    <citation type="journal article" date="2020" name="Stud. Mycol.">
        <title>101 Dothideomycetes genomes: a test case for predicting lifestyles and emergence of pathogens.</title>
        <authorList>
            <person name="Haridas S."/>
            <person name="Albert R."/>
            <person name="Binder M."/>
            <person name="Bloem J."/>
            <person name="Labutti K."/>
            <person name="Salamov A."/>
            <person name="Andreopoulos B."/>
            <person name="Baker S."/>
            <person name="Barry K."/>
            <person name="Bills G."/>
            <person name="Bluhm B."/>
            <person name="Cannon C."/>
            <person name="Castanera R."/>
            <person name="Culley D."/>
            <person name="Daum C."/>
            <person name="Ezra D."/>
            <person name="Gonzalez J."/>
            <person name="Henrissat B."/>
            <person name="Kuo A."/>
            <person name="Liang C."/>
            <person name="Lipzen A."/>
            <person name="Lutzoni F."/>
            <person name="Magnuson J."/>
            <person name="Mondo S."/>
            <person name="Nolan M."/>
            <person name="Ohm R."/>
            <person name="Pangilinan J."/>
            <person name="Park H.-J."/>
            <person name="Ramirez L."/>
            <person name="Alfaro M."/>
            <person name="Sun H."/>
            <person name="Tritt A."/>
            <person name="Yoshinaga Y."/>
            <person name="Zwiers L.-H."/>
            <person name="Turgeon B."/>
            <person name="Goodwin S."/>
            <person name="Spatafora J."/>
            <person name="Crous P."/>
            <person name="Grigoriev I."/>
        </authorList>
    </citation>
    <scope>NUCLEOTIDE SEQUENCE</scope>
    <source>
        <strain evidence="1">CBS 379.55</strain>
    </source>
</reference>